<dbReference type="Gene3D" id="3.30.200.20">
    <property type="entry name" value="Phosphorylase Kinase, domain 1"/>
    <property type="match status" value="1"/>
</dbReference>
<evidence type="ECO:0000256" key="8">
    <source>
        <dbReference type="ARBA" id="ARBA00022741"/>
    </source>
</evidence>
<evidence type="ECO:0000256" key="7">
    <source>
        <dbReference type="ARBA" id="ARBA00022679"/>
    </source>
</evidence>
<evidence type="ECO:0000313" key="20">
    <source>
        <dbReference type="Proteomes" id="UP000481861"/>
    </source>
</evidence>
<accession>A0A7C8MC92</accession>
<feature type="region of interest" description="Disordered" evidence="17">
    <location>
        <begin position="486"/>
        <end position="648"/>
    </location>
</feature>
<evidence type="ECO:0000256" key="13">
    <source>
        <dbReference type="ARBA" id="ARBA00023306"/>
    </source>
</evidence>
<sequence>MPEDDKYDVLEKIGHGSFGIIRKVKRKSDGYILCRKEISYSRMSPKEREQLHAELSILKELRHPNIVAYFEREHLKMSQDLHLYMEYCGNGDLGRVIKRLDETKQLAEEDFVWSVFSQIVSALYRCHYGENPPATDRHVMGRAPDARPHGGSTQMILHRDLKPENIFLDADNSVKLGDFGLSKIIQSHDFASTYVGTPFYMSPEICKAEKYGPHSDIWALGCIIYELCTKQPPFNAKTHWDLIQKIKAGRYQKIPSCYSPELANVIASCLQIFPSSRPDTAQLLNLPIVKLMRKEQEVVSLAQELKREKDRAAHDRQQEQVRMDTQMDERLAEMRRELESQLRREWEVKARLEIDRRVQIEVEEKWQAQAETMQKRFSEAVDEAVAKALAKHPARPSTSPKLAPRSSTPTMPAEQGILFPSEADKADTSFGTSSGFASGTDMSSLSLSDPADDPEPVPTVAAKPVTKRPTRAPMSRARTMYAGTVQAPPSPMDVQMGEPSPGPASIAGLSLSPRRNARPSNIFAAAKENAKRWEPEIPASPEGWNGDPDDDDHLPALPSPTRARSASGSRRVTDDPFKTLMQAQRPLHKLGRLGNTPTLAPTSSKPRPMSVVPIVATSPSRQKSKSIESLSPVRKTTGAPRETGGLKSKKGNEAIRMQAMRNNGIQGRTLVELQQARGIPLQTMSEDEGKRGMRTGGPKSPVKTRSAYLAGDAPAVWDPDTEVEMPSPFKAATRRMVL</sequence>
<dbReference type="InterPro" id="IPR011009">
    <property type="entry name" value="Kinase-like_dom_sf"/>
</dbReference>
<keyword evidence="7" id="KW-0808">Transferase</keyword>
<keyword evidence="16" id="KW-0175">Coiled coil</keyword>
<evidence type="ECO:0000256" key="15">
    <source>
        <dbReference type="ARBA" id="ARBA00048679"/>
    </source>
</evidence>
<dbReference type="InterPro" id="IPR051131">
    <property type="entry name" value="NEK_Ser/Thr_kinase_NIMA"/>
</dbReference>
<evidence type="ECO:0000256" key="4">
    <source>
        <dbReference type="ARBA" id="ARBA00022527"/>
    </source>
</evidence>
<comment type="caution">
    <text evidence="19">The sequence shown here is derived from an EMBL/GenBank/DDBJ whole genome shotgun (WGS) entry which is preliminary data.</text>
</comment>
<proteinExistence type="inferred from homology"/>
<keyword evidence="13" id="KW-0131">Cell cycle</keyword>
<evidence type="ECO:0000256" key="10">
    <source>
        <dbReference type="ARBA" id="ARBA00022777"/>
    </source>
</evidence>
<dbReference type="PROSITE" id="PS50011">
    <property type="entry name" value="PROTEIN_KINASE_DOM"/>
    <property type="match status" value="1"/>
</dbReference>
<dbReference type="CDD" id="cd22249">
    <property type="entry name" value="UDM1_RNF168_RNF169-like"/>
    <property type="match status" value="1"/>
</dbReference>
<evidence type="ECO:0000256" key="11">
    <source>
        <dbReference type="ARBA" id="ARBA00022840"/>
    </source>
</evidence>
<feature type="compositionally biased region" description="Polar residues" evidence="17">
    <location>
        <begin position="396"/>
        <end position="410"/>
    </location>
</feature>
<comment type="catalytic activity">
    <reaction evidence="14">
        <text>L-threonyl-[protein] + ATP = O-phospho-L-threonyl-[protein] + ADP + H(+)</text>
        <dbReference type="Rhea" id="RHEA:46608"/>
        <dbReference type="Rhea" id="RHEA-COMP:11060"/>
        <dbReference type="Rhea" id="RHEA-COMP:11605"/>
        <dbReference type="ChEBI" id="CHEBI:15378"/>
        <dbReference type="ChEBI" id="CHEBI:30013"/>
        <dbReference type="ChEBI" id="CHEBI:30616"/>
        <dbReference type="ChEBI" id="CHEBI:61977"/>
        <dbReference type="ChEBI" id="CHEBI:456216"/>
        <dbReference type="EC" id="2.7.11.1"/>
    </reaction>
</comment>
<keyword evidence="9" id="KW-0498">Mitosis</keyword>
<dbReference type="FunFam" id="1.10.510.10:FF:000697">
    <property type="entry name" value="G2-specific protein kinase nimA"/>
    <property type="match status" value="1"/>
</dbReference>
<feature type="coiled-coil region" evidence="16">
    <location>
        <begin position="291"/>
        <end position="322"/>
    </location>
</feature>
<keyword evidence="11" id="KW-0067">ATP-binding</keyword>
<keyword evidence="6" id="KW-0132">Cell division</keyword>
<feature type="region of interest" description="Disordered" evidence="17">
    <location>
        <begin position="389"/>
        <end position="473"/>
    </location>
</feature>
<keyword evidence="8" id="KW-0547">Nucleotide-binding</keyword>
<dbReference type="PANTHER" id="PTHR44899">
    <property type="entry name" value="CAMK FAMILY PROTEIN KINASE"/>
    <property type="match status" value="1"/>
</dbReference>
<dbReference type="Proteomes" id="UP000481861">
    <property type="component" value="Unassembled WGS sequence"/>
</dbReference>
<dbReference type="EMBL" id="JAADJZ010000008">
    <property type="protein sequence ID" value="KAF2873035.1"/>
    <property type="molecule type" value="Genomic_DNA"/>
</dbReference>
<comment type="similarity">
    <text evidence="2">Belongs to the protein kinase superfamily. CAMK Ser/Thr protein kinase family.</text>
</comment>
<dbReference type="OrthoDB" id="10250725at2759"/>
<dbReference type="Gene3D" id="1.10.510.10">
    <property type="entry name" value="Transferase(Phosphotransferase) domain 1"/>
    <property type="match status" value="1"/>
</dbReference>
<protein>
    <recommendedName>
        <fullName evidence="3">non-specific serine/threonine protein kinase</fullName>
        <ecNumber evidence="3">2.7.11.1</ecNumber>
    </recommendedName>
</protein>
<keyword evidence="10 19" id="KW-0418">Kinase</keyword>
<dbReference type="GO" id="GO:0051301">
    <property type="term" value="P:cell division"/>
    <property type="evidence" value="ECO:0007669"/>
    <property type="project" value="UniProtKB-KW"/>
</dbReference>
<dbReference type="GO" id="GO:0004674">
    <property type="term" value="F:protein serine/threonine kinase activity"/>
    <property type="evidence" value="ECO:0007669"/>
    <property type="project" value="UniProtKB-KW"/>
</dbReference>
<feature type="compositionally biased region" description="Polar residues" evidence="17">
    <location>
        <begin position="595"/>
        <end position="605"/>
    </location>
</feature>
<dbReference type="CDD" id="cd08217">
    <property type="entry name" value="STKc_Nek2"/>
    <property type="match status" value="1"/>
</dbReference>
<dbReference type="SMART" id="SM00220">
    <property type="entry name" value="S_TKc"/>
    <property type="match status" value="1"/>
</dbReference>
<organism evidence="19 20">
    <name type="scientific">Massariosphaeria phaeospora</name>
    <dbReference type="NCBI Taxonomy" id="100035"/>
    <lineage>
        <taxon>Eukaryota</taxon>
        <taxon>Fungi</taxon>
        <taxon>Dikarya</taxon>
        <taxon>Ascomycota</taxon>
        <taxon>Pezizomycotina</taxon>
        <taxon>Dothideomycetes</taxon>
        <taxon>Pleosporomycetidae</taxon>
        <taxon>Pleosporales</taxon>
        <taxon>Pleosporales incertae sedis</taxon>
        <taxon>Massariosphaeria</taxon>
    </lineage>
</organism>
<evidence type="ECO:0000259" key="18">
    <source>
        <dbReference type="PROSITE" id="PS50011"/>
    </source>
</evidence>
<evidence type="ECO:0000256" key="9">
    <source>
        <dbReference type="ARBA" id="ARBA00022776"/>
    </source>
</evidence>
<comment type="catalytic activity">
    <reaction evidence="15">
        <text>L-seryl-[protein] + ATP = O-phospho-L-seryl-[protein] + ADP + H(+)</text>
        <dbReference type="Rhea" id="RHEA:17989"/>
        <dbReference type="Rhea" id="RHEA-COMP:9863"/>
        <dbReference type="Rhea" id="RHEA-COMP:11604"/>
        <dbReference type="ChEBI" id="CHEBI:15378"/>
        <dbReference type="ChEBI" id="CHEBI:29999"/>
        <dbReference type="ChEBI" id="CHEBI:30616"/>
        <dbReference type="ChEBI" id="CHEBI:83421"/>
        <dbReference type="ChEBI" id="CHEBI:456216"/>
        <dbReference type="EC" id="2.7.11.1"/>
    </reaction>
</comment>
<keyword evidence="5" id="KW-0597">Phosphoprotein</keyword>
<name>A0A7C8MC92_9PLEO</name>
<comment type="subcellular location">
    <subcellularLocation>
        <location evidence="1">Nucleus</location>
    </subcellularLocation>
</comment>
<dbReference type="PANTHER" id="PTHR44899:SF3">
    <property type="entry name" value="SERINE_THREONINE-PROTEIN KINASE NEK1"/>
    <property type="match status" value="1"/>
</dbReference>
<evidence type="ECO:0000256" key="2">
    <source>
        <dbReference type="ARBA" id="ARBA00006692"/>
    </source>
</evidence>
<dbReference type="EC" id="2.7.11.1" evidence="3"/>
<feature type="compositionally biased region" description="Low complexity" evidence="17">
    <location>
        <begin position="428"/>
        <end position="449"/>
    </location>
</feature>
<evidence type="ECO:0000256" key="14">
    <source>
        <dbReference type="ARBA" id="ARBA00047899"/>
    </source>
</evidence>
<dbReference type="AlphaFoldDB" id="A0A7C8MC92"/>
<evidence type="ECO:0000256" key="5">
    <source>
        <dbReference type="ARBA" id="ARBA00022553"/>
    </source>
</evidence>
<feature type="domain" description="Protein kinase" evidence="18">
    <location>
        <begin position="7"/>
        <end position="289"/>
    </location>
</feature>
<dbReference type="GO" id="GO:0005524">
    <property type="term" value="F:ATP binding"/>
    <property type="evidence" value="ECO:0007669"/>
    <property type="project" value="UniProtKB-KW"/>
</dbReference>
<reference evidence="19 20" key="1">
    <citation type="submission" date="2020-01" db="EMBL/GenBank/DDBJ databases">
        <authorList>
            <consortium name="DOE Joint Genome Institute"/>
            <person name="Haridas S."/>
            <person name="Albert R."/>
            <person name="Binder M."/>
            <person name="Bloem J."/>
            <person name="Labutti K."/>
            <person name="Salamov A."/>
            <person name="Andreopoulos B."/>
            <person name="Baker S.E."/>
            <person name="Barry K."/>
            <person name="Bills G."/>
            <person name="Bluhm B.H."/>
            <person name="Cannon C."/>
            <person name="Castanera R."/>
            <person name="Culley D.E."/>
            <person name="Daum C."/>
            <person name="Ezra D."/>
            <person name="Gonzalez J.B."/>
            <person name="Henrissat B."/>
            <person name="Kuo A."/>
            <person name="Liang C."/>
            <person name="Lipzen A."/>
            <person name="Lutzoni F."/>
            <person name="Magnuson J."/>
            <person name="Mondo S."/>
            <person name="Nolan M."/>
            <person name="Ohm R."/>
            <person name="Pangilinan J."/>
            <person name="Park H.-J.H."/>
            <person name="Ramirez L."/>
            <person name="Alfaro M."/>
            <person name="Sun H."/>
            <person name="Tritt A."/>
            <person name="Yoshinaga Y."/>
            <person name="Zwiers L.-H.L."/>
            <person name="Turgeon B.G."/>
            <person name="Goodwin S.B."/>
            <person name="Spatafora J.W."/>
            <person name="Crous P.W."/>
            <person name="Grigoriev I.V."/>
        </authorList>
    </citation>
    <scope>NUCLEOTIDE SEQUENCE [LARGE SCALE GENOMIC DNA]</scope>
    <source>
        <strain evidence="19 20">CBS 611.86</strain>
    </source>
</reference>
<evidence type="ECO:0000256" key="6">
    <source>
        <dbReference type="ARBA" id="ARBA00022618"/>
    </source>
</evidence>
<evidence type="ECO:0000256" key="12">
    <source>
        <dbReference type="ARBA" id="ARBA00023242"/>
    </source>
</evidence>
<dbReference type="GO" id="GO:0005634">
    <property type="term" value="C:nucleus"/>
    <property type="evidence" value="ECO:0007669"/>
    <property type="project" value="UniProtKB-SubCell"/>
</dbReference>
<evidence type="ECO:0000256" key="3">
    <source>
        <dbReference type="ARBA" id="ARBA00012513"/>
    </source>
</evidence>
<keyword evidence="20" id="KW-1185">Reference proteome</keyword>
<keyword evidence="4" id="KW-0723">Serine/threonine-protein kinase</keyword>
<evidence type="ECO:0000313" key="19">
    <source>
        <dbReference type="EMBL" id="KAF2873035.1"/>
    </source>
</evidence>
<evidence type="ECO:0000256" key="1">
    <source>
        <dbReference type="ARBA" id="ARBA00004123"/>
    </source>
</evidence>
<gene>
    <name evidence="19" type="ORF">BDV95DRAFT_490491</name>
</gene>
<dbReference type="SUPFAM" id="SSF56112">
    <property type="entry name" value="Protein kinase-like (PK-like)"/>
    <property type="match status" value="1"/>
</dbReference>
<dbReference type="FunFam" id="3.30.200.20:FF:000525">
    <property type="entry name" value="Serine/threonine-protein kinase KIN3"/>
    <property type="match status" value="1"/>
</dbReference>
<dbReference type="PROSITE" id="PS00108">
    <property type="entry name" value="PROTEIN_KINASE_ST"/>
    <property type="match status" value="1"/>
</dbReference>
<dbReference type="InterPro" id="IPR000719">
    <property type="entry name" value="Prot_kinase_dom"/>
</dbReference>
<dbReference type="Pfam" id="PF00069">
    <property type="entry name" value="Pkinase"/>
    <property type="match status" value="2"/>
</dbReference>
<evidence type="ECO:0000256" key="17">
    <source>
        <dbReference type="SAM" id="MobiDB-lite"/>
    </source>
</evidence>
<evidence type="ECO:0000256" key="16">
    <source>
        <dbReference type="SAM" id="Coils"/>
    </source>
</evidence>
<keyword evidence="12" id="KW-0539">Nucleus</keyword>
<dbReference type="InterPro" id="IPR008271">
    <property type="entry name" value="Ser/Thr_kinase_AS"/>
</dbReference>